<organism evidence="2 3">
    <name type="scientific">Populus alba x Populus x berolinensis</name>
    <dbReference type="NCBI Taxonomy" id="444605"/>
    <lineage>
        <taxon>Eukaryota</taxon>
        <taxon>Viridiplantae</taxon>
        <taxon>Streptophyta</taxon>
        <taxon>Embryophyta</taxon>
        <taxon>Tracheophyta</taxon>
        <taxon>Spermatophyta</taxon>
        <taxon>Magnoliopsida</taxon>
        <taxon>eudicotyledons</taxon>
        <taxon>Gunneridae</taxon>
        <taxon>Pentapetalae</taxon>
        <taxon>rosids</taxon>
        <taxon>fabids</taxon>
        <taxon>Malpighiales</taxon>
        <taxon>Salicaceae</taxon>
        <taxon>Saliceae</taxon>
        <taxon>Populus</taxon>
    </lineage>
</organism>
<accession>A0AAD6MC35</accession>
<sequence length="282" mass="31117">MQLHRGTDPEKGNLSIFKSPICRNFVPTSHRLNKYTPNPKIRIRSRTATCIFKISLIGEGGRWLRRRILRALPVSFCAVNVKLNVSLLPTSHLTSHRNSLMSIKFLGPAMSQNFSTNCTLLSEKMLSILWPMRLTCASVTQFYGCVGVISLLQHQLRQLQIDLSCAKSELSKYQNLGITGHAGSLIAAAAAAATATATAHHHQHPQNLGINLIGAGGGSRDHHYHHQFFPKDQQQMMRSFDAGNNYDASLLAMNVSASIGQLNHFQQPRAAAGDDRRTIDPS</sequence>
<name>A0AAD6MC35_9ROSI</name>
<evidence type="ECO:0000313" key="2">
    <source>
        <dbReference type="EMBL" id="KAJ6982796.1"/>
    </source>
</evidence>
<reference evidence="2" key="1">
    <citation type="journal article" date="2023" name="Mol. Ecol. Resour.">
        <title>Chromosome-level genome assembly of a triploid poplar Populus alba 'Berolinensis'.</title>
        <authorList>
            <person name="Chen S."/>
            <person name="Yu Y."/>
            <person name="Wang X."/>
            <person name="Wang S."/>
            <person name="Zhang T."/>
            <person name="Zhou Y."/>
            <person name="He R."/>
            <person name="Meng N."/>
            <person name="Wang Y."/>
            <person name="Liu W."/>
            <person name="Liu Z."/>
            <person name="Liu J."/>
            <person name="Guo Q."/>
            <person name="Huang H."/>
            <person name="Sederoff R.R."/>
            <person name="Wang G."/>
            <person name="Qu G."/>
            <person name="Chen S."/>
        </authorList>
    </citation>
    <scope>NUCLEOTIDE SEQUENCE</scope>
    <source>
        <strain evidence="2">SC-2020</strain>
    </source>
</reference>
<feature type="coiled-coil region" evidence="1">
    <location>
        <begin position="149"/>
        <end position="176"/>
    </location>
</feature>
<dbReference type="Proteomes" id="UP001164929">
    <property type="component" value="Chromosome 10"/>
</dbReference>
<protein>
    <submittedName>
        <fullName evidence="2">Uncharacterized protein</fullName>
    </submittedName>
</protein>
<dbReference type="AlphaFoldDB" id="A0AAD6MC35"/>
<evidence type="ECO:0000313" key="3">
    <source>
        <dbReference type="Proteomes" id="UP001164929"/>
    </source>
</evidence>
<dbReference type="EMBL" id="JAQIZT010000010">
    <property type="protein sequence ID" value="KAJ6982796.1"/>
    <property type="molecule type" value="Genomic_DNA"/>
</dbReference>
<evidence type="ECO:0000256" key="1">
    <source>
        <dbReference type="SAM" id="Coils"/>
    </source>
</evidence>
<keyword evidence="1" id="KW-0175">Coiled coil</keyword>
<proteinExistence type="predicted"/>
<keyword evidence="3" id="KW-1185">Reference proteome</keyword>
<gene>
    <name evidence="2" type="ORF">NC653_025796</name>
</gene>
<comment type="caution">
    <text evidence="2">The sequence shown here is derived from an EMBL/GenBank/DDBJ whole genome shotgun (WGS) entry which is preliminary data.</text>
</comment>